<dbReference type="Pfam" id="PF14366">
    <property type="entry name" value="DUF4410"/>
    <property type="match status" value="1"/>
</dbReference>
<dbReference type="PROSITE" id="PS51257">
    <property type="entry name" value="PROKAR_LIPOPROTEIN"/>
    <property type="match status" value="1"/>
</dbReference>
<evidence type="ECO:0000313" key="2">
    <source>
        <dbReference type="EMBL" id="GLI52889.1"/>
    </source>
</evidence>
<feature type="signal peptide" evidence="1">
    <location>
        <begin position="1"/>
        <end position="22"/>
    </location>
</feature>
<keyword evidence="1" id="KW-0732">Signal</keyword>
<keyword evidence="3" id="KW-1185">Reference proteome</keyword>
<gene>
    <name evidence="2" type="ORF">TISLANDTSLP1_05820</name>
</gene>
<accession>A0A9W6GFB1</accession>
<dbReference type="Proteomes" id="UP001144297">
    <property type="component" value="Unassembled WGS sequence"/>
</dbReference>
<comment type="caution">
    <text evidence="2">The sequence shown here is derived from an EMBL/GenBank/DDBJ whole genome shotgun (WGS) entry which is preliminary data.</text>
</comment>
<evidence type="ECO:0000256" key="1">
    <source>
        <dbReference type="SAM" id="SignalP"/>
    </source>
</evidence>
<dbReference type="AlphaFoldDB" id="A0A9W6GFB1"/>
<reference evidence="2" key="1">
    <citation type="submission" date="2022-12" db="EMBL/GenBank/DDBJ databases">
        <title>Reference genome sequencing for broad-spectrum identification of bacterial and archaeal isolates by mass spectrometry.</title>
        <authorList>
            <person name="Sekiguchi Y."/>
            <person name="Tourlousse D.M."/>
        </authorList>
    </citation>
    <scope>NUCLEOTIDE SEQUENCE</scope>
    <source>
        <strain evidence="2">TSL-P1</strain>
    </source>
</reference>
<name>A0A9W6GFB1_9BACT</name>
<feature type="chain" id="PRO_5040970898" description="DUF4410 domain-containing protein" evidence="1">
    <location>
        <begin position="23"/>
        <end position="167"/>
    </location>
</feature>
<evidence type="ECO:0000313" key="3">
    <source>
        <dbReference type="Proteomes" id="UP001144297"/>
    </source>
</evidence>
<protein>
    <recommendedName>
        <fullName evidence="4">DUF4410 domain-containing protein</fullName>
    </recommendedName>
</protein>
<dbReference type="EMBL" id="BSDX01000001">
    <property type="protein sequence ID" value="GLI52889.1"/>
    <property type="molecule type" value="Genomic_DNA"/>
</dbReference>
<sequence>MKKSFSLIIILSLFLIVGCAGQTTIKPEAEFKIKNIKTASVKVKTLLADCKEEIEKIEKTLIEKLKEANMFDAIHENTQNTDLIIEIDIEELAKVTKSDRFWYGAMAGRAKVGGKVKLIEGFSGKVLGSFYVESLSSGGTVFAGTTQQAIDDFVNEVVKHLIESTVQ</sequence>
<dbReference type="InterPro" id="IPR025522">
    <property type="entry name" value="DUF4410"/>
</dbReference>
<organism evidence="2 3">
    <name type="scientific">Thermodesulfovibrio yellowstonii</name>
    <dbReference type="NCBI Taxonomy" id="28262"/>
    <lineage>
        <taxon>Bacteria</taxon>
        <taxon>Pseudomonadati</taxon>
        <taxon>Nitrospirota</taxon>
        <taxon>Thermodesulfovibrionia</taxon>
        <taxon>Thermodesulfovibrionales</taxon>
        <taxon>Thermodesulfovibrionaceae</taxon>
        <taxon>Thermodesulfovibrio</taxon>
    </lineage>
</organism>
<proteinExistence type="predicted"/>
<evidence type="ECO:0008006" key="4">
    <source>
        <dbReference type="Google" id="ProtNLM"/>
    </source>
</evidence>